<evidence type="ECO:0000313" key="3">
    <source>
        <dbReference type="Proteomes" id="UP001066276"/>
    </source>
</evidence>
<protein>
    <submittedName>
        <fullName evidence="2">Uncharacterized protein</fullName>
    </submittedName>
</protein>
<reference evidence="2" key="1">
    <citation type="journal article" date="2022" name="bioRxiv">
        <title>Sequencing and chromosome-scale assembly of the giantPleurodeles waltlgenome.</title>
        <authorList>
            <person name="Brown T."/>
            <person name="Elewa A."/>
            <person name="Iarovenko S."/>
            <person name="Subramanian E."/>
            <person name="Araus A.J."/>
            <person name="Petzold A."/>
            <person name="Susuki M."/>
            <person name="Suzuki K.-i.T."/>
            <person name="Hayashi T."/>
            <person name="Toyoda A."/>
            <person name="Oliveira C."/>
            <person name="Osipova E."/>
            <person name="Leigh N.D."/>
            <person name="Simon A."/>
            <person name="Yun M.H."/>
        </authorList>
    </citation>
    <scope>NUCLEOTIDE SEQUENCE</scope>
    <source>
        <strain evidence="2">20211129_DDA</strain>
        <tissue evidence="2">Liver</tissue>
    </source>
</reference>
<organism evidence="2 3">
    <name type="scientific">Pleurodeles waltl</name>
    <name type="common">Iberian ribbed newt</name>
    <dbReference type="NCBI Taxonomy" id="8319"/>
    <lineage>
        <taxon>Eukaryota</taxon>
        <taxon>Metazoa</taxon>
        <taxon>Chordata</taxon>
        <taxon>Craniata</taxon>
        <taxon>Vertebrata</taxon>
        <taxon>Euteleostomi</taxon>
        <taxon>Amphibia</taxon>
        <taxon>Batrachia</taxon>
        <taxon>Caudata</taxon>
        <taxon>Salamandroidea</taxon>
        <taxon>Salamandridae</taxon>
        <taxon>Pleurodelinae</taxon>
        <taxon>Pleurodeles</taxon>
    </lineage>
</organism>
<sequence>MLRGPRSSSQQASISSSSLGAPSGLVRPHKGAHWHFSPRLRDTLQAVGCPHLRSSQDLLVKAQKGLCRSPAKPLWLHPQY</sequence>
<name>A0AAV7WLG0_PLEWA</name>
<proteinExistence type="predicted"/>
<accession>A0AAV7WLG0</accession>
<keyword evidence="3" id="KW-1185">Reference proteome</keyword>
<evidence type="ECO:0000313" key="2">
    <source>
        <dbReference type="EMBL" id="KAJ1213640.1"/>
    </source>
</evidence>
<feature type="compositionally biased region" description="Low complexity" evidence="1">
    <location>
        <begin position="7"/>
        <end position="25"/>
    </location>
</feature>
<feature type="region of interest" description="Disordered" evidence="1">
    <location>
        <begin position="1"/>
        <end position="31"/>
    </location>
</feature>
<dbReference type="AlphaFoldDB" id="A0AAV7WLG0"/>
<evidence type="ECO:0000256" key="1">
    <source>
        <dbReference type="SAM" id="MobiDB-lite"/>
    </source>
</evidence>
<dbReference type="EMBL" id="JANPWB010000001">
    <property type="protein sequence ID" value="KAJ1213640.1"/>
    <property type="molecule type" value="Genomic_DNA"/>
</dbReference>
<gene>
    <name evidence="2" type="ORF">NDU88_001272</name>
</gene>
<comment type="caution">
    <text evidence="2">The sequence shown here is derived from an EMBL/GenBank/DDBJ whole genome shotgun (WGS) entry which is preliminary data.</text>
</comment>
<dbReference type="Proteomes" id="UP001066276">
    <property type="component" value="Chromosome 1_1"/>
</dbReference>